<accession>A0ABC7ZIW5</accession>
<comment type="caution">
    <text evidence="13">Lacks conserved residue(s) required for the propagation of feature annotation.</text>
</comment>
<keyword evidence="3 13" id="KW-0540">Nuclease</keyword>
<evidence type="ECO:0000256" key="1">
    <source>
        <dbReference type="ARBA" id="ARBA00004496"/>
    </source>
</evidence>
<dbReference type="AlphaFoldDB" id="A0ABC7ZIW5"/>
<protein>
    <recommendedName>
        <fullName evidence="12 13">Holliday junction resolvase RecU</fullName>
        <ecNumber evidence="13">3.1.21.10</ecNumber>
    </recommendedName>
    <alternativeName>
        <fullName evidence="13">Recombination protein U homolog</fullName>
    </alternativeName>
</protein>
<keyword evidence="8 13" id="KW-0460">Magnesium</keyword>
<dbReference type="GO" id="GO:0006281">
    <property type="term" value="P:DNA repair"/>
    <property type="evidence" value="ECO:0007669"/>
    <property type="project" value="UniProtKB-UniRule"/>
</dbReference>
<dbReference type="GO" id="GO:0005737">
    <property type="term" value="C:cytoplasm"/>
    <property type="evidence" value="ECO:0007669"/>
    <property type="project" value="UniProtKB-SubCell"/>
</dbReference>
<dbReference type="GO" id="GO:0008821">
    <property type="term" value="F:crossover junction DNA endonuclease activity"/>
    <property type="evidence" value="ECO:0007669"/>
    <property type="project" value="UniProtKB-EC"/>
</dbReference>
<comment type="subcellular location">
    <subcellularLocation>
        <location evidence="1 13">Cytoplasm</location>
    </subcellularLocation>
</comment>
<organism evidence="14 15">
    <name type="scientific">Mycoplasmoides genitalium M6320</name>
    <dbReference type="NCBI Taxonomy" id="662945"/>
    <lineage>
        <taxon>Bacteria</taxon>
        <taxon>Bacillati</taxon>
        <taxon>Mycoplasmatota</taxon>
        <taxon>Mycoplasmoidales</taxon>
        <taxon>Mycoplasmoidaceae</taxon>
        <taxon>Mycoplasmoides</taxon>
    </lineage>
</organism>
<dbReference type="EC" id="3.1.21.10" evidence="13"/>
<keyword evidence="9 13" id="KW-0233">DNA recombination</keyword>
<feature type="site" description="Transition state stabilizer" evidence="13">
    <location>
        <position position="72"/>
    </location>
</feature>
<dbReference type="CDD" id="cd22354">
    <property type="entry name" value="RecU-like"/>
    <property type="match status" value="1"/>
</dbReference>
<dbReference type="GO" id="GO:0007059">
    <property type="term" value="P:chromosome segregation"/>
    <property type="evidence" value="ECO:0007669"/>
    <property type="project" value="UniProtKB-UniRule"/>
</dbReference>
<keyword evidence="5 13" id="KW-0255">Endonuclease</keyword>
<evidence type="ECO:0000256" key="4">
    <source>
        <dbReference type="ARBA" id="ARBA00022723"/>
    </source>
</evidence>
<evidence type="ECO:0000256" key="11">
    <source>
        <dbReference type="ARBA" id="ARBA00023447"/>
    </source>
</evidence>
<comment type="similarity">
    <text evidence="11 13">Belongs to the RecU family.</text>
</comment>
<dbReference type="Pfam" id="PF03838">
    <property type="entry name" value="RecU"/>
    <property type="match status" value="1"/>
</dbReference>
<dbReference type="InterPro" id="IPR004612">
    <property type="entry name" value="Resolv_RecU"/>
</dbReference>
<comment type="cofactor">
    <cofactor evidence="13">
        <name>Mg(2+)</name>
        <dbReference type="ChEBI" id="CHEBI:18420"/>
    </cofactor>
    <text evidence="13">Binds 1 Mg(2+) ion per subunit.</text>
</comment>
<evidence type="ECO:0000256" key="6">
    <source>
        <dbReference type="ARBA" id="ARBA00022763"/>
    </source>
</evidence>
<feature type="binding site" evidence="13">
    <location>
        <position position="57"/>
    </location>
    <ligand>
        <name>Mg(2+)</name>
        <dbReference type="ChEBI" id="CHEBI:18420"/>
    </ligand>
</feature>
<keyword evidence="7 13" id="KW-0378">Hydrolase</keyword>
<proteinExistence type="inferred from homology"/>
<reference evidence="14 15" key="1">
    <citation type="journal article" date="2012" name="J. Bacteriol.">
        <title>Draft Genome Sequences of Four Axenic Mycoplasma genitalium Strains Isolated from Denmark, Japan, and Australia.</title>
        <authorList>
            <person name="McGowin C.L."/>
            <person name="Ma L."/>
            <person name="Jensen J.S."/>
            <person name="Mancuso M.M."/>
            <person name="Hamasuna R."/>
            <person name="Adegboye D."/>
            <person name="Martin D.H."/>
        </authorList>
    </citation>
    <scope>NUCLEOTIDE SEQUENCE [LARGE SCALE GENOMIC DNA]</scope>
    <source>
        <strain evidence="14 15">M6320</strain>
    </source>
</reference>
<dbReference type="RefSeq" id="WP_009885810.1">
    <property type="nucleotide sequence ID" value="NC_018497.1"/>
</dbReference>
<evidence type="ECO:0000256" key="10">
    <source>
        <dbReference type="ARBA" id="ARBA00023204"/>
    </source>
</evidence>
<dbReference type="GO" id="GO:0000287">
    <property type="term" value="F:magnesium ion binding"/>
    <property type="evidence" value="ECO:0007669"/>
    <property type="project" value="UniProtKB-UniRule"/>
</dbReference>
<dbReference type="HAMAP" id="MF_00130">
    <property type="entry name" value="RecU"/>
    <property type="match status" value="1"/>
</dbReference>
<comment type="catalytic activity">
    <reaction evidence="13">
        <text>Endonucleolytic cleavage at a junction such as a reciprocal single-stranded crossover between two homologous DNA duplexes (Holliday junction).</text>
        <dbReference type="EC" id="3.1.21.10"/>
    </reaction>
</comment>
<evidence type="ECO:0000256" key="7">
    <source>
        <dbReference type="ARBA" id="ARBA00022801"/>
    </source>
</evidence>
<evidence type="ECO:0000256" key="9">
    <source>
        <dbReference type="ARBA" id="ARBA00023172"/>
    </source>
</evidence>
<dbReference type="EMBL" id="CP003772">
    <property type="protein sequence ID" value="AFQ04185.1"/>
    <property type="molecule type" value="Genomic_DNA"/>
</dbReference>
<keyword evidence="4 13" id="KW-0479">Metal-binding</keyword>
<evidence type="ECO:0000256" key="12">
    <source>
        <dbReference type="ARBA" id="ARBA00029523"/>
    </source>
</evidence>
<dbReference type="KEGG" id="mgx:CM1_02145"/>
<feature type="binding site" evidence="13">
    <location>
        <position position="88"/>
    </location>
    <ligand>
        <name>Mg(2+)</name>
        <dbReference type="ChEBI" id="CHEBI:18420"/>
    </ligand>
</feature>
<dbReference type="Gene3D" id="3.40.1350.10">
    <property type="match status" value="1"/>
</dbReference>
<evidence type="ECO:0000256" key="5">
    <source>
        <dbReference type="ARBA" id="ARBA00022759"/>
    </source>
</evidence>
<name>A0ABC7ZIW5_MYCGT</name>
<comment type="function">
    <text evidence="13">Endonuclease that resolves Holliday junction intermediates in genetic recombination. Cleaves mobile four-strand junctions by introducing symmetrical nicks in paired strands. Promotes annealing of linear ssDNA with homologous dsDNA. Required for DNA repair, homologous recombination and chromosome segregation.</text>
</comment>
<dbReference type="InterPro" id="IPR011335">
    <property type="entry name" value="Restrct_endonuc-II-like"/>
</dbReference>
<dbReference type="SUPFAM" id="SSF52980">
    <property type="entry name" value="Restriction endonuclease-like"/>
    <property type="match status" value="1"/>
</dbReference>
<dbReference type="SMR" id="A0ABC7ZIW5"/>
<feature type="binding site" evidence="13">
    <location>
        <position position="70"/>
    </location>
    <ligand>
        <name>Mg(2+)</name>
        <dbReference type="ChEBI" id="CHEBI:18420"/>
    </ligand>
</feature>
<sequence>MINANRGMLLETIVNQTIARLKDHPDIWLEKRFLPIKPIAFRHAHVSGNVSQKSKTDYYGIYKGMYFDFEAKQTNKSNFPIAQIAEHQLNHLKRIDQIGGVSFLLIYFQTKDQIFAFHTKDLLETIKNQESKTIKRELIEQKSQKVPLLYPGIIDLISIIQSFKNY</sequence>
<evidence type="ECO:0000313" key="15">
    <source>
        <dbReference type="Proteomes" id="UP000005254"/>
    </source>
</evidence>
<gene>
    <name evidence="13" type="primary">recU</name>
    <name evidence="14" type="ORF">CM1_02145</name>
</gene>
<evidence type="ECO:0000256" key="2">
    <source>
        <dbReference type="ARBA" id="ARBA00022490"/>
    </source>
</evidence>
<dbReference type="GO" id="GO:0006310">
    <property type="term" value="P:DNA recombination"/>
    <property type="evidence" value="ECO:0007669"/>
    <property type="project" value="UniProtKB-UniRule"/>
</dbReference>
<keyword evidence="6 13" id="KW-0227">DNA damage</keyword>
<dbReference type="GeneID" id="99647252"/>
<evidence type="ECO:0000313" key="14">
    <source>
        <dbReference type="EMBL" id="AFQ04185.1"/>
    </source>
</evidence>
<dbReference type="NCBIfam" id="TIGR00648">
    <property type="entry name" value="recU"/>
    <property type="match status" value="1"/>
</dbReference>
<dbReference type="InterPro" id="IPR011856">
    <property type="entry name" value="tRNA_endonuc-like_dom_sf"/>
</dbReference>
<evidence type="ECO:0000256" key="3">
    <source>
        <dbReference type="ARBA" id="ARBA00022722"/>
    </source>
</evidence>
<dbReference type="Proteomes" id="UP000005254">
    <property type="component" value="Chromosome"/>
</dbReference>
<evidence type="ECO:0000256" key="8">
    <source>
        <dbReference type="ARBA" id="ARBA00022842"/>
    </source>
</evidence>
<keyword evidence="2 13" id="KW-0963">Cytoplasm</keyword>
<keyword evidence="10 13" id="KW-0234">DNA repair</keyword>
<evidence type="ECO:0000256" key="13">
    <source>
        <dbReference type="HAMAP-Rule" id="MF_00130"/>
    </source>
</evidence>